<gene>
    <name evidence="1" type="ORF">BDR25DRAFT_187884</name>
</gene>
<feature type="non-terminal residue" evidence="1">
    <location>
        <position position="1"/>
    </location>
</feature>
<dbReference type="EMBL" id="MU003512">
    <property type="protein sequence ID" value="KAF2469280.1"/>
    <property type="molecule type" value="Genomic_DNA"/>
</dbReference>
<accession>A0ACB6QT52</accession>
<keyword evidence="2" id="KW-1185">Reference proteome</keyword>
<evidence type="ECO:0000313" key="2">
    <source>
        <dbReference type="Proteomes" id="UP000799755"/>
    </source>
</evidence>
<sequence>LEPSFRVRTNTFFKVGKVFKVLWPEVAGDVSSSTTSVNGPVFLHEPVFVKIRWFIVIREGYNCCTPLQTYHRRGVTSNKALHHHSIAFTGMHPPKPLSYEMAMGPGSGMLEPIKVQPQSSHDKLDPLTRINFMKIHTVESNVKVK</sequence>
<reference evidence="1" key="1">
    <citation type="journal article" date="2020" name="Stud. Mycol.">
        <title>101 Dothideomycetes genomes: a test case for predicting lifestyles and emergence of pathogens.</title>
        <authorList>
            <person name="Haridas S."/>
            <person name="Albert R."/>
            <person name="Binder M."/>
            <person name="Bloem J."/>
            <person name="Labutti K."/>
            <person name="Salamov A."/>
            <person name="Andreopoulos B."/>
            <person name="Baker S."/>
            <person name="Barry K."/>
            <person name="Bills G."/>
            <person name="Bluhm B."/>
            <person name="Cannon C."/>
            <person name="Castanera R."/>
            <person name="Culley D."/>
            <person name="Daum C."/>
            <person name="Ezra D."/>
            <person name="Gonzalez J."/>
            <person name="Henrissat B."/>
            <person name="Kuo A."/>
            <person name="Liang C."/>
            <person name="Lipzen A."/>
            <person name="Lutzoni F."/>
            <person name="Magnuson J."/>
            <person name="Mondo S."/>
            <person name="Nolan M."/>
            <person name="Ohm R."/>
            <person name="Pangilinan J."/>
            <person name="Park H.-J."/>
            <person name="Ramirez L."/>
            <person name="Alfaro M."/>
            <person name="Sun H."/>
            <person name="Tritt A."/>
            <person name="Yoshinaga Y."/>
            <person name="Zwiers L.-H."/>
            <person name="Turgeon B."/>
            <person name="Goodwin S."/>
            <person name="Spatafora J."/>
            <person name="Crous P."/>
            <person name="Grigoriev I."/>
        </authorList>
    </citation>
    <scope>NUCLEOTIDE SEQUENCE</scope>
    <source>
        <strain evidence="1">ATCC 200398</strain>
    </source>
</reference>
<feature type="non-terminal residue" evidence="1">
    <location>
        <position position="145"/>
    </location>
</feature>
<name>A0ACB6QT52_9PLEO</name>
<organism evidence="1 2">
    <name type="scientific">Lindgomyces ingoldianus</name>
    <dbReference type="NCBI Taxonomy" id="673940"/>
    <lineage>
        <taxon>Eukaryota</taxon>
        <taxon>Fungi</taxon>
        <taxon>Dikarya</taxon>
        <taxon>Ascomycota</taxon>
        <taxon>Pezizomycotina</taxon>
        <taxon>Dothideomycetes</taxon>
        <taxon>Pleosporomycetidae</taxon>
        <taxon>Pleosporales</taxon>
        <taxon>Lindgomycetaceae</taxon>
        <taxon>Lindgomyces</taxon>
    </lineage>
</organism>
<protein>
    <submittedName>
        <fullName evidence="1">Uncharacterized protein</fullName>
    </submittedName>
</protein>
<dbReference type="Proteomes" id="UP000799755">
    <property type="component" value="Unassembled WGS sequence"/>
</dbReference>
<proteinExistence type="predicted"/>
<evidence type="ECO:0000313" key="1">
    <source>
        <dbReference type="EMBL" id="KAF2469280.1"/>
    </source>
</evidence>
<comment type="caution">
    <text evidence="1">The sequence shown here is derived from an EMBL/GenBank/DDBJ whole genome shotgun (WGS) entry which is preliminary data.</text>
</comment>